<evidence type="ECO:0000313" key="1">
    <source>
        <dbReference type="EMBL" id="KZL05423.1"/>
    </source>
</evidence>
<gene>
    <name evidence="1" type="ORF">PsAD2_04348</name>
</gene>
<sequence>MTELLLSTFAGFVIGAIFTAIKLPIPAPPVLSGCVAILGVWGGHQVMQQVTERFFS</sequence>
<dbReference type="Proteomes" id="UP000076577">
    <property type="component" value="Unassembled WGS sequence"/>
</dbReference>
<evidence type="ECO:0000313" key="2">
    <source>
        <dbReference type="Proteomes" id="UP000076577"/>
    </source>
</evidence>
<dbReference type="OrthoDB" id="8778565at2"/>
<evidence type="ECO:0008006" key="3">
    <source>
        <dbReference type="Google" id="ProtNLM"/>
    </source>
</evidence>
<dbReference type="STRING" id="989403.SAMN05421798_101909"/>
<dbReference type="InterPro" id="IPR020017">
    <property type="entry name" value="XapX_domain"/>
</dbReference>
<name>A0A165T4Q1_9HYPH</name>
<organism evidence="1 2">
    <name type="scientific">Pseudovibrio axinellae</name>
    <dbReference type="NCBI Taxonomy" id="989403"/>
    <lineage>
        <taxon>Bacteria</taxon>
        <taxon>Pseudomonadati</taxon>
        <taxon>Pseudomonadota</taxon>
        <taxon>Alphaproteobacteria</taxon>
        <taxon>Hyphomicrobiales</taxon>
        <taxon>Stappiaceae</taxon>
        <taxon>Pseudovibrio</taxon>
    </lineage>
</organism>
<dbReference type="AlphaFoldDB" id="A0A165T4Q1"/>
<keyword evidence="2" id="KW-1185">Reference proteome</keyword>
<protein>
    <recommendedName>
        <fullName evidence="3">XapX domain protein</fullName>
    </recommendedName>
</protein>
<dbReference type="EMBL" id="LMCB01000152">
    <property type="protein sequence ID" value="KZL05423.1"/>
    <property type="molecule type" value="Genomic_DNA"/>
</dbReference>
<reference evidence="1 2" key="1">
    <citation type="journal article" date="2016" name="Front. Microbiol.">
        <title>Comparative Genomic Analysis Reveals a Diverse Repertoire of Genes Involved in Prokaryote-Eukaryote Interactions within the Pseudovibrio Genus.</title>
        <authorList>
            <person name="Romano S."/>
            <person name="Fernandez-Guerra A."/>
            <person name="Reen F.J."/>
            <person name="Glockner F.O."/>
            <person name="Crowley S.P."/>
            <person name="O'Sullivan O."/>
            <person name="Cotter P.D."/>
            <person name="Adams C."/>
            <person name="Dobson A.D."/>
            <person name="O'Gara F."/>
        </authorList>
    </citation>
    <scope>NUCLEOTIDE SEQUENCE [LARGE SCALE GENOMIC DNA]</scope>
    <source>
        <strain evidence="1 2">Ad2</strain>
    </source>
</reference>
<proteinExistence type="predicted"/>
<comment type="caution">
    <text evidence="1">The sequence shown here is derived from an EMBL/GenBank/DDBJ whole genome shotgun (WGS) entry which is preliminary data.</text>
</comment>
<dbReference type="NCBIfam" id="TIGR03510">
    <property type="entry name" value="XapX"/>
    <property type="match status" value="1"/>
</dbReference>
<dbReference type="RefSeq" id="WP_068010584.1">
    <property type="nucleotide sequence ID" value="NZ_FOFM01000001.1"/>
</dbReference>
<dbReference type="PATRIC" id="fig|989403.3.peg.4764"/>
<accession>A0A165T4Q1</accession>